<evidence type="ECO:0000313" key="3">
    <source>
        <dbReference type="EMBL" id="GGQ70294.1"/>
    </source>
</evidence>
<keyword evidence="2" id="KW-0460">Magnesium</keyword>
<dbReference type="EMBL" id="BMQK01000011">
    <property type="protein sequence ID" value="GGQ70294.1"/>
    <property type="molecule type" value="Genomic_DNA"/>
</dbReference>
<keyword evidence="1 2" id="KW-0456">Lyase</keyword>
<organism evidence="3 4">
    <name type="scientific">Streptomyces ruber</name>
    <dbReference type="NCBI Taxonomy" id="83378"/>
    <lineage>
        <taxon>Bacteria</taxon>
        <taxon>Bacillati</taxon>
        <taxon>Actinomycetota</taxon>
        <taxon>Actinomycetes</taxon>
        <taxon>Kitasatosporales</taxon>
        <taxon>Streptomycetaceae</taxon>
        <taxon>Streptomyces</taxon>
    </lineage>
</organism>
<reference evidence="3" key="1">
    <citation type="journal article" date="2014" name="Int. J. Syst. Evol. Microbiol.">
        <title>Complete genome sequence of Corynebacterium casei LMG S-19264T (=DSM 44701T), isolated from a smear-ripened cheese.</title>
        <authorList>
            <consortium name="US DOE Joint Genome Institute (JGI-PGF)"/>
            <person name="Walter F."/>
            <person name="Albersmeier A."/>
            <person name="Kalinowski J."/>
            <person name="Ruckert C."/>
        </authorList>
    </citation>
    <scope>NUCLEOTIDE SEQUENCE</scope>
    <source>
        <strain evidence="3">JCM 3131</strain>
    </source>
</reference>
<dbReference type="Proteomes" id="UP000620156">
    <property type="component" value="Unassembled WGS sequence"/>
</dbReference>
<comment type="caution">
    <text evidence="3">The sequence shown here is derived from an EMBL/GenBank/DDBJ whole genome shotgun (WGS) entry which is preliminary data.</text>
</comment>
<proteinExistence type="inferred from homology"/>
<dbReference type="PANTHER" id="PTHR35201:SF4">
    <property type="entry name" value="BETA-PINACENE SYNTHASE-RELATED"/>
    <property type="match status" value="1"/>
</dbReference>
<protein>
    <recommendedName>
        <fullName evidence="2">Terpene synthase</fullName>
        <ecNumber evidence="2">4.2.3.-</ecNumber>
    </recommendedName>
</protein>
<comment type="cofactor">
    <cofactor evidence="2">
        <name>Mg(2+)</name>
        <dbReference type="ChEBI" id="CHEBI:18420"/>
    </cofactor>
</comment>
<dbReference type="InterPro" id="IPR034686">
    <property type="entry name" value="Terpene_cyclase-like_2"/>
</dbReference>
<dbReference type="PANTHER" id="PTHR35201">
    <property type="entry name" value="TERPENE SYNTHASE"/>
    <property type="match status" value="1"/>
</dbReference>
<dbReference type="AlphaFoldDB" id="A0A918BJ93"/>
<reference evidence="3" key="2">
    <citation type="submission" date="2020-09" db="EMBL/GenBank/DDBJ databases">
        <authorList>
            <person name="Sun Q."/>
            <person name="Ohkuma M."/>
        </authorList>
    </citation>
    <scope>NUCLEOTIDE SEQUENCE</scope>
    <source>
        <strain evidence="3">JCM 3131</strain>
    </source>
</reference>
<dbReference type="InterPro" id="IPR008949">
    <property type="entry name" value="Isoprenoid_synthase_dom_sf"/>
</dbReference>
<dbReference type="GO" id="GO:0046872">
    <property type="term" value="F:metal ion binding"/>
    <property type="evidence" value="ECO:0007669"/>
    <property type="project" value="UniProtKB-KW"/>
</dbReference>
<dbReference type="Gene3D" id="1.10.600.10">
    <property type="entry name" value="Farnesyl Diphosphate Synthase"/>
    <property type="match status" value="1"/>
</dbReference>
<dbReference type="EC" id="4.2.3.-" evidence="2"/>
<dbReference type="SUPFAM" id="SSF48576">
    <property type="entry name" value="Terpenoid synthases"/>
    <property type="match status" value="1"/>
</dbReference>
<gene>
    <name evidence="3" type="ORF">GCM10010145_44790</name>
</gene>
<sequence length="342" mass="38231">MITRPIRETALASGTRIRIGTLPYPGRARLHPAHAAVTEAEHTWLAHSAAFTGGPRRETFLDRRVPRWVCWCHPTADPASLAPVSRLHTLLSAFADPAGPEWETRDDFLRMLDGTGDDTSPYATAYKEAWAELTGSMSAGLRRRYARAHRRRAEALVMESSLRAGGHTVHPDVCFPLRRISTGGETVMVPLEHGLGVDLTDLTERDADLAGLWRVAGTHMVLVDDLFSLRRELLTGDGLNLPLSLMRHQGLTVQAAVDVLLRRVAAAVDEYTRVCRTLRARHRDHERYGDLDRYLTAVGHLIAGNVAWHYESRSHHGPGHTWDGRPPVELVLHPDRTEFVYE</sequence>
<evidence type="ECO:0000256" key="1">
    <source>
        <dbReference type="ARBA" id="ARBA00023239"/>
    </source>
</evidence>
<dbReference type="Pfam" id="PF19086">
    <property type="entry name" value="Terpene_syn_C_2"/>
    <property type="match status" value="1"/>
</dbReference>
<evidence type="ECO:0000256" key="2">
    <source>
        <dbReference type="RuleBase" id="RU366034"/>
    </source>
</evidence>
<dbReference type="GO" id="GO:0010333">
    <property type="term" value="F:terpene synthase activity"/>
    <property type="evidence" value="ECO:0007669"/>
    <property type="project" value="InterPro"/>
</dbReference>
<comment type="similarity">
    <text evidence="2">Belongs to the terpene synthase family.</text>
</comment>
<keyword evidence="2" id="KW-0479">Metal-binding</keyword>
<evidence type="ECO:0000313" key="4">
    <source>
        <dbReference type="Proteomes" id="UP000620156"/>
    </source>
</evidence>
<accession>A0A918BJ93</accession>
<keyword evidence="4" id="KW-1185">Reference proteome</keyword>
<name>A0A918BJ93_9ACTN</name>